<evidence type="ECO:0000313" key="2">
    <source>
        <dbReference type="Proteomes" id="UP000286415"/>
    </source>
</evidence>
<feature type="non-terminal residue" evidence="1">
    <location>
        <position position="64"/>
    </location>
</feature>
<sequence length="64" mass="7731">MMYLAHKILIQKQRSLQYIMRTAGHTDAFRRLTKWMREIEEKAERAQLIVATKRLTSETLQRKI</sequence>
<keyword evidence="2" id="KW-1185">Reference proteome</keyword>
<evidence type="ECO:0000313" key="1">
    <source>
        <dbReference type="EMBL" id="KAG5450064.1"/>
    </source>
</evidence>
<gene>
    <name evidence="1" type="ORF">CSKR_111209</name>
</gene>
<accession>A0A419QG81</accession>
<dbReference type="InParanoid" id="A0A419QG81"/>
<proteinExistence type="predicted"/>
<comment type="caution">
    <text evidence="1">The sequence shown here is derived from an EMBL/GenBank/DDBJ whole genome shotgun (WGS) entry which is preliminary data.</text>
</comment>
<dbReference type="Proteomes" id="UP000286415">
    <property type="component" value="Unassembled WGS sequence"/>
</dbReference>
<protein>
    <submittedName>
        <fullName evidence="1">Uncharacterized protein</fullName>
    </submittedName>
</protein>
<reference evidence="1 2" key="1">
    <citation type="journal article" date="2018" name="Biotechnol. Adv.">
        <title>Improved genomic resources and new bioinformatic workflow for the carcinogenic parasite Clonorchis sinensis: Biotechnological implications.</title>
        <authorList>
            <person name="Wang D."/>
            <person name="Korhonen P.K."/>
            <person name="Gasser R.B."/>
            <person name="Young N.D."/>
        </authorList>
    </citation>
    <scope>NUCLEOTIDE SEQUENCE [LARGE SCALE GENOMIC DNA]</scope>
    <source>
        <strain evidence="1">Cs-k2</strain>
    </source>
</reference>
<name>A0A419QG81_CLOSI</name>
<dbReference type="AlphaFoldDB" id="A0A419QG81"/>
<dbReference type="EMBL" id="NIRI02000042">
    <property type="protein sequence ID" value="KAG5450064.1"/>
    <property type="molecule type" value="Genomic_DNA"/>
</dbReference>
<organism evidence="1 2">
    <name type="scientific">Clonorchis sinensis</name>
    <name type="common">Chinese liver fluke</name>
    <dbReference type="NCBI Taxonomy" id="79923"/>
    <lineage>
        <taxon>Eukaryota</taxon>
        <taxon>Metazoa</taxon>
        <taxon>Spiralia</taxon>
        <taxon>Lophotrochozoa</taxon>
        <taxon>Platyhelminthes</taxon>
        <taxon>Trematoda</taxon>
        <taxon>Digenea</taxon>
        <taxon>Opisthorchiida</taxon>
        <taxon>Opisthorchiata</taxon>
        <taxon>Opisthorchiidae</taxon>
        <taxon>Clonorchis</taxon>
    </lineage>
</organism>
<reference evidence="1 2" key="2">
    <citation type="journal article" date="2021" name="Genomics">
        <title>High-quality reference genome for Clonorchis sinensis.</title>
        <authorList>
            <person name="Young N.D."/>
            <person name="Stroehlein A.J."/>
            <person name="Kinkar L."/>
            <person name="Wang T."/>
            <person name="Sohn W.M."/>
            <person name="Chang B.C.H."/>
            <person name="Kaur P."/>
            <person name="Weisz D."/>
            <person name="Dudchenko O."/>
            <person name="Aiden E.L."/>
            <person name="Korhonen P.K."/>
            <person name="Gasser R.B."/>
        </authorList>
    </citation>
    <scope>NUCLEOTIDE SEQUENCE [LARGE SCALE GENOMIC DNA]</scope>
    <source>
        <strain evidence="1">Cs-k2</strain>
    </source>
</reference>